<evidence type="ECO:0000313" key="2">
    <source>
        <dbReference type="EMBL" id="QEM10837.1"/>
    </source>
</evidence>
<organism evidence="2 3">
    <name type="scientific">Mucilaginibacter rubeus</name>
    <dbReference type="NCBI Taxonomy" id="2027860"/>
    <lineage>
        <taxon>Bacteria</taxon>
        <taxon>Pseudomonadati</taxon>
        <taxon>Bacteroidota</taxon>
        <taxon>Sphingobacteriia</taxon>
        <taxon>Sphingobacteriales</taxon>
        <taxon>Sphingobacteriaceae</taxon>
        <taxon>Mucilaginibacter</taxon>
    </lineage>
</organism>
<reference evidence="2" key="1">
    <citation type="submission" date="2019-08" db="EMBL/GenBank/DDBJ databases">
        <title>Comparative genome analysis confer to the adaptation heavy metal polluted environment.</title>
        <authorList>
            <person name="Li Y."/>
        </authorList>
    </citation>
    <scope>NUCLEOTIDE SEQUENCE [LARGE SCALE GENOMIC DNA]</scope>
    <source>
        <strain evidence="2">P1</strain>
    </source>
</reference>
<protein>
    <submittedName>
        <fullName evidence="2">Uncharacterized protein</fullName>
    </submittedName>
</protein>
<dbReference type="Proteomes" id="UP000251402">
    <property type="component" value="Chromosome"/>
</dbReference>
<dbReference type="KEGG" id="mrub:DEO27_012655"/>
<evidence type="ECO:0000313" key="3">
    <source>
        <dbReference type="Proteomes" id="UP000251402"/>
    </source>
</evidence>
<dbReference type="RefSeq" id="WP_112565547.1">
    <property type="nucleotide sequence ID" value="NZ_CP043450.1"/>
</dbReference>
<name>A0A5C1HY16_9SPHI</name>
<dbReference type="AlphaFoldDB" id="A0A5C1HY16"/>
<feature type="signal peptide" evidence="1">
    <location>
        <begin position="1"/>
        <end position="19"/>
    </location>
</feature>
<keyword evidence="1" id="KW-0732">Signal</keyword>
<sequence>MKKTILFALFVLLTPSAFSQNYKSEYGYPVLALIETNPWMMVIGSDVPSFVLYKNGQILYKKTIAGKIKYFQTKVPSNKINETLQMLGVTDSLRILPSYIAGTRATDHPSSKLTLNLGHPKRIEVYGSLRYEKSEARQKTPSPFLKVFDKLINFKDSKAKEWLPDSIEVILTSYSYSAERPLNWPLGWPDLRDQHTVQRNTDLYSVYIDRKDLDKLTKFISSLKDKQAVRVNGRLFSVSYRFPFPNIR</sequence>
<gene>
    <name evidence="2" type="ORF">DEO27_012655</name>
</gene>
<feature type="chain" id="PRO_5023117159" evidence="1">
    <location>
        <begin position="20"/>
        <end position="248"/>
    </location>
</feature>
<proteinExistence type="predicted"/>
<evidence type="ECO:0000256" key="1">
    <source>
        <dbReference type="SAM" id="SignalP"/>
    </source>
</evidence>
<dbReference type="EMBL" id="CP043450">
    <property type="protein sequence ID" value="QEM10837.1"/>
    <property type="molecule type" value="Genomic_DNA"/>
</dbReference>
<accession>A0A5C1HY16</accession>
<dbReference type="OrthoDB" id="980389at2"/>
<keyword evidence="3" id="KW-1185">Reference proteome</keyword>